<proteinExistence type="predicted"/>
<dbReference type="EMBL" id="JAPZBQ010000002">
    <property type="protein sequence ID" value="KAJ5346111.1"/>
    <property type="molecule type" value="Genomic_DNA"/>
</dbReference>
<gene>
    <name evidence="1" type="ORF">N7452_004115</name>
</gene>
<accession>A0A9W9QUV2</accession>
<sequence>MLRNTMADRELKIALEQVVNMAKFSHLLEMDDEEGRISSSSAIYGFIDAGEHTSLCMEEAL</sequence>
<reference evidence="1" key="1">
    <citation type="submission" date="2022-12" db="EMBL/GenBank/DDBJ databases">
        <authorList>
            <person name="Petersen C."/>
        </authorList>
    </citation>
    <scope>NUCLEOTIDE SEQUENCE</scope>
    <source>
        <strain evidence="1">IBT 35673</strain>
    </source>
</reference>
<evidence type="ECO:0000313" key="2">
    <source>
        <dbReference type="Proteomes" id="UP001147695"/>
    </source>
</evidence>
<protein>
    <submittedName>
        <fullName evidence="1">Uncharacterized protein</fullName>
    </submittedName>
</protein>
<comment type="caution">
    <text evidence="1">The sequence shown here is derived from an EMBL/GenBank/DDBJ whole genome shotgun (WGS) entry which is preliminary data.</text>
</comment>
<evidence type="ECO:0000313" key="1">
    <source>
        <dbReference type="EMBL" id="KAJ5346111.1"/>
    </source>
</evidence>
<reference evidence="1" key="2">
    <citation type="journal article" date="2023" name="IMA Fungus">
        <title>Comparative genomic study of the Penicillium genus elucidates a diverse pangenome and 15 lateral gene transfer events.</title>
        <authorList>
            <person name="Petersen C."/>
            <person name="Sorensen T."/>
            <person name="Nielsen M.R."/>
            <person name="Sondergaard T.E."/>
            <person name="Sorensen J.L."/>
            <person name="Fitzpatrick D.A."/>
            <person name="Frisvad J.C."/>
            <person name="Nielsen K.L."/>
        </authorList>
    </citation>
    <scope>NUCLEOTIDE SEQUENCE</scope>
    <source>
        <strain evidence="1">IBT 35673</strain>
    </source>
</reference>
<name>A0A9W9QUV2_PENBR</name>
<organism evidence="1 2">
    <name type="scientific">Penicillium brevicompactum</name>
    <dbReference type="NCBI Taxonomy" id="5074"/>
    <lineage>
        <taxon>Eukaryota</taxon>
        <taxon>Fungi</taxon>
        <taxon>Dikarya</taxon>
        <taxon>Ascomycota</taxon>
        <taxon>Pezizomycotina</taxon>
        <taxon>Eurotiomycetes</taxon>
        <taxon>Eurotiomycetidae</taxon>
        <taxon>Eurotiales</taxon>
        <taxon>Aspergillaceae</taxon>
        <taxon>Penicillium</taxon>
    </lineage>
</organism>
<dbReference type="AlphaFoldDB" id="A0A9W9QUV2"/>
<dbReference type="Proteomes" id="UP001147695">
    <property type="component" value="Unassembled WGS sequence"/>
</dbReference>